<dbReference type="EMBL" id="DRNF01000164">
    <property type="protein sequence ID" value="HHJ80498.1"/>
    <property type="molecule type" value="Genomic_DNA"/>
</dbReference>
<sequence>MLQVFGTEQWDFSDRGVMVVCDPRLTSKPYGKVFLNSLPPMLRTRKIELVQRFFAAEAKAATAESS</sequence>
<name>A0A832N3L5_9GAMM</name>
<gene>
    <name evidence="1" type="ORF">ENJ65_02575</name>
</gene>
<proteinExistence type="predicted"/>
<evidence type="ECO:0000313" key="1">
    <source>
        <dbReference type="EMBL" id="HHJ80498.1"/>
    </source>
</evidence>
<accession>A0A832N3L5</accession>
<protein>
    <submittedName>
        <fullName evidence="1">Uncharacterized protein</fullName>
    </submittedName>
</protein>
<dbReference type="AlphaFoldDB" id="A0A832N3L5"/>
<comment type="caution">
    <text evidence="1">The sequence shown here is derived from an EMBL/GenBank/DDBJ whole genome shotgun (WGS) entry which is preliminary data.</text>
</comment>
<organism evidence="1">
    <name type="scientific">Candidatus Tenderia electrophaga</name>
    <dbReference type="NCBI Taxonomy" id="1748243"/>
    <lineage>
        <taxon>Bacteria</taxon>
        <taxon>Pseudomonadati</taxon>
        <taxon>Pseudomonadota</taxon>
        <taxon>Gammaproteobacteria</taxon>
        <taxon>Candidatus Tenderiales</taxon>
        <taxon>Candidatus Tenderiaceae</taxon>
        <taxon>Candidatus Tenderia</taxon>
    </lineage>
</organism>
<dbReference type="Proteomes" id="UP000885832">
    <property type="component" value="Unassembled WGS sequence"/>
</dbReference>
<reference evidence="1" key="1">
    <citation type="journal article" date="2020" name="mSystems">
        <title>Genome- and Community-Level Interaction Insights into Carbon Utilization and Element Cycling Functions of Hydrothermarchaeota in Hydrothermal Sediment.</title>
        <authorList>
            <person name="Zhou Z."/>
            <person name="Liu Y."/>
            <person name="Xu W."/>
            <person name="Pan J."/>
            <person name="Luo Z.H."/>
            <person name="Li M."/>
        </authorList>
    </citation>
    <scope>NUCLEOTIDE SEQUENCE [LARGE SCALE GENOMIC DNA]</scope>
    <source>
        <strain evidence="1">HyVt-505</strain>
    </source>
</reference>